<accession>A0A1I4KZV4</accession>
<dbReference type="EMBL" id="FOUF01000001">
    <property type="protein sequence ID" value="SFL84113.1"/>
    <property type="molecule type" value="Genomic_DNA"/>
</dbReference>
<evidence type="ECO:0000313" key="1">
    <source>
        <dbReference type="EMBL" id="SFL84113.1"/>
    </source>
</evidence>
<protein>
    <submittedName>
        <fullName evidence="1">Uncharacterized protein</fullName>
    </submittedName>
</protein>
<name>A0A1I4KZV4_9PROT</name>
<organism evidence="1 2">
    <name type="scientific">Nitrosomonas nitrosa</name>
    <dbReference type="NCBI Taxonomy" id="52442"/>
    <lineage>
        <taxon>Bacteria</taxon>
        <taxon>Pseudomonadati</taxon>
        <taxon>Pseudomonadota</taxon>
        <taxon>Betaproteobacteria</taxon>
        <taxon>Nitrosomonadales</taxon>
        <taxon>Nitrosomonadaceae</taxon>
        <taxon>Nitrosomonas</taxon>
    </lineage>
</organism>
<sequence length="61" mass="6825">MRAIIFAKKHGAETITAAPDKKFSYKLNDDLGAIQRFARREAGLIRRTRLPTVAARPCVRG</sequence>
<evidence type="ECO:0000313" key="2">
    <source>
        <dbReference type="Proteomes" id="UP000199561"/>
    </source>
</evidence>
<dbReference type="AlphaFoldDB" id="A0A1I4KZV4"/>
<proteinExistence type="predicted"/>
<gene>
    <name evidence="1" type="ORF">SAMN05421880_101108</name>
</gene>
<keyword evidence="2" id="KW-1185">Reference proteome</keyword>
<dbReference type="Proteomes" id="UP000199561">
    <property type="component" value="Unassembled WGS sequence"/>
</dbReference>
<reference evidence="1 2" key="1">
    <citation type="submission" date="2016-10" db="EMBL/GenBank/DDBJ databases">
        <authorList>
            <person name="de Groot N.N."/>
        </authorList>
    </citation>
    <scope>NUCLEOTIDE SEQUENCE [LARGE SCALE GENOMIC DNA]</scope>
    <source>
        <strain evidence="1 2">Nm146</strain>
    </source>
</reference>